<evidence type="ECO:0000256" key="1">
    <source>
        <dbReference type="SAM" id="MobiDB-lite"/>
    </source>
</evidence>
<dbReference type="Proteomes" id="UP000728185">
    <property type="component" value="Unassembled WGS sequence"/>
</dbReference>
<feature type="region of interest" description="Disordered" evidence="1">
    <location>
        <begin position="1"/>
        <end position="97"/>
    </location>
</feature>
<accession>A0A8E0RUI7</accession>
<dbReference type="OrthoDB" id="10261348at2759"/>
<feature type="compositionally biased region" description="Acidic residues" evidence="1">
    <location>
        <begin position="62"/>
        <end position="75"/>
    </location>
</feature>
<proteinExistence type="predicted"/>
<name>A0A8E0RUI7_9TREM</name>
<gene>
    <name evidence="2" type="ORF">FBUS_03810</name>
</gene>
<dbReference type="GO" id="GO:0005684">
    <property type="term" value="C:U2-type spliceosomal complex"/>
    <property type="evidence" value="ECO:0007669"/>
    <property type="project" value="TreeGrafter"/>
</dbReference>
<dbReference type="PANTHER" id="PTHR31551:SF1">
    <property type="entry name" value="COILED-COIL DOMAIN-CONTAINING PROTEIN 12"/>
    <property type="match status" value="1"/>
</dbReference>
<protein>
    <submittedName>
        <fullName evidence="2">Putative pre-mRNA splicing factor</fullName>
    </submittedName>
</protein>
<dbReference type="InterPro" id="IPR013169">
    <property type="entry name" value="mRNA_splic_Cwf18-like"/>
</dbReference>
<comment type="caution">
    <text evidence="2">The sequence shown here is derived from an EMBL/GenBank/DDBJ whole genome shotgun (WGS) entry which is preliminary data.</text>
</comment>
<reference evidence="2" key="1">
    <citation type="submission" date="2019-05" db="EMBL/GenBank/DDBJ databases">
        <title>Annotation for the trematode Fasciolopsis buski.</title>
        <authorList>
            <person name="Choi Y.-J."/>
        </authorList>
    </citation>
    <scope>NUCLEOTIDE SEQUENCE</scope>
    <source>
        <strain evidence="2">HT</strain>
        <tissue evidence="2">Whole worm</tissue>
    </source>
</reference>
<sequence length="135" mass="14959">MTTMNLESDDADDEVMHTATEAKAVEDNPSIGHLRDEAMRRKRRLAKLRQKKSLRTSAIKADDDEAQDEEGEANEDAPLPKPIFRNYKPQSEDLKEGELPSAPMIDLTSLVTAQLEAASAPVIVEEVVSDAFLTH</sequence>
<dbReference type="EMBL" id="LUCM01004571">
    <property type="protein sequence ID" value="KAA0194153.1"/>
    <property type="molecule type" value="Genomic_DNA"/>
</dbReference>
<dbReference type="Pfam" id="PF08315">
    <property type="entry name" value="cwf18"/>
    <property type="match status" value="1"/>
</dbReference>
<organism evidence="2 3">
    <name type="scientific">Fasciolopsis buskii</name>
    <dbReference type="NCBI Taxonomy" id="27845"/>
    <lineage>
        <taxon>Eukaryota</taxon>
        <taxon>Metazoa</taxon>
        <taxon>Spiralia</taxon>
        <taxon>Lophotrochozoa</taxon>
        <taxon>Platyhelminthes</taxon>
        <taxon>Trematoda</taxon>
        <taxon>Digenea</taxon>
        <taxon>Plagiorchiida</taxon>
        <taxon>Echinostomata</taxon>
        <taxon>Echinostomatoidea</taxon>
        <taxon>Fasciolidae</taxon>
        <taxon>Fasciolopsis</taxon>
    </lineage>
</organism>
<evidence type="ECO:0000313" key="2">
    <source>
        <dbReference type="EMBL" id="KAA0194153.1"/>
    </source>
</evidence>
<dbReference type="PANTHER" id="PTHR31551">
    <property type="entry name" value="PRE-MRNA-SPLICING FACTOR CWF18"/>
    <property type="match status" value="1"/>
</dbReference>
<feature type="compositionally biased region" description="Basic residues" evidence="1">
    <location>
        <begin position="40"/>
        <end position="54"/>
    </location>
</feature>
<dbReference type="AlphaFoldDB" id="A0A8E0RUI7"/>
<dbReference type="GO" id="GO:0071014">
    <property type="term" value="C:post-mRNA release spliceosomal complex"/>
    <property type="evidence" value="ECO:0007669"/>
    <property type="project" value="TreeGrafter"/>
</dbReference>
<keyword evidence="3" id="KW-1185">Reference proteome</keyword>
<evidence type="ECO:0000313" key="3">
    <source>
        <dbReference type="Proteomes" id="UP000728185"/>
    </source>
</evidence>